<keyword evidence="5" id="KW-1185">Reference proteome</keyword>
<evidence type="ECO:0000256" key="2">
    <source>
        <dbReference type="SAM" id="SignalP"/>
    </source>
</evidence>
<dbReference type="KEGG" id="hbs:IPV69_23550"/>
<dbReference type="InterPro" id="IPR052367">
    <property type="entry name" value="Thiosulfate_ST/Rhodanese-like"/>
</dbReference>
<keyword evidence="2" id="KW-0732">Signal</keyword>
<dbReference type="EMBL" id="CP063458">
    <property type="protein sequence ID" value="QOV89158.1"/>
    <property type="molecule type" value="Genomic_DNA"/>
</dbReference>
<evidence type="ECO:0000259" key="3">
    <source>
        <dbReference type="PROSITE" id="PS50206"/>
    </source>
</evidence>
<reference evidence="4 5" key="1">
    <citation type="submission" date="2020-10" db="EMBL/GenBank/DDBJ databases">
        <title>Wide distribution of Phycisphaera-like planctomycetes from WD2101 soil group in peatlands and genome analysis of the first cultivated representative.</title>
        <authorList>
            <person name="Dedysh S.N."/>
            <person name="Beletsky A.V."/>
            <person name="Ivanova A."/>
            <person name="Kulichevskaya I.S."/>
            <person name="Suzina N.E."/>
            <person name="Philippov D.A."/>
            <person name="Rakitin A.L."/>
            <person name="Mardanov A.V."/>
            <person name="Ravin N.V."/>
        </authorList>
    </citation>
    <scope>NUCLEOTIDE SEQUENCE [LARGE SCALE GENOMIC DNA]</scope>
    <source>
        <strain evidence="4 5">M1803</strain>
    </source>
</reference>
<sequence>MRCATPLCFVLLTLTCFTAPAWSADEKKPEPSAVTKSSPDQFDKARHEKDAVVIDVRSPEEFAAGRVPGAVNIPVTGAGSEAFDKRVAEVAKDKTPLVYCRSGNRSAKAVEKLKAMGFRSIIEMPGGWVAWSQAGKDVEKGPVKPAK</sequence>
<organism evidence="4 5">
    <name type="scientific">Humisphaera borealis</name>
    <dbReference type="NCBI Taxonomy" id="2807512"/>
    <lineage>
        <taxon>Bacteria</taxon>
        <taxon>Pseudomonadati</taxon>
        <taxon>Planctomycetota</taxon>
        <taxon>Phycisphaerae</taxon>
        <taxon>Tepidisphaerales</taxon>
        <taxon>Tepidisphaeraceae</taxon>
        <taxon>Humisphaera</taxon>
    </lineage>
</organism>
<dbReference type="SUPFAM" id="SSF52821">
    <property type="entry name" value="Rhodanese/Cell cycle control phosphatase"/>
    <property type="match status" value="1"/>
</dbReference>
<dbReference type="RefSeq" id="WP_206292178.1">
    <property type="nucleotide sequence ID" value="NZ_CP063458.1"/>
</dbReference>
<dbReference type="PANTHER" id="PTHR45431">
    <property type="entry name" value="RHODANESE-LIKE DOMAIN-CONTAINING PROTEIN 15, CHLOROPLASTIC"/>
    <property type="match status" value="1"/>
</dbReference>
<feature type="chain" id="PRO_5034923661" evidence="2">
    <location>
        <begin position="24"/>
        <end position="147"/>
    </location>
</feature>
<proteinExistence type="predicted"/>
<accession>A0A7M2WUH6</accession>
<dbReference type="PANTHER" id="PTHR45431:SF3">
    <property type="entry name" value="RHODANESE-LIKE DOMAIN-CONTAINING PROTEIN 15, CHLOROPLASTIC"/>
    <property type="match status" value="1"/>
</dbReference>
<evidence type="ECO:0000313" key="5">
    <source>
        <dbReference type="Proteomes" id="UP000593765"/>
    </source>
</evidence>
<dbReference type="CDD" id="cd00158">
    <property type="entry name" value="RHOD"/>
    <property type="match status" value="1"/>
</dbReference>
<gene>
    <name evidence="4" type="ORF">IPV69_23550</name>
</gene>
<dbReference type="SMART" id="SM00450">
    <property type="entry name" value="RHOD"/>
    <property type="match status" value="1"/>
</dbReference>
<dbReference type="InterPro" id="IPR036873">
    <property type="entry name" value="Rhodanese-like_dom_sf"/>
</dbReference>
<feature type="region of interest" description="Disordered" evidence="1">
    <location>
        <begin position="26"/>
        <end position="48"/>
    </location>
</feature>
<protein>
    <submittedName>
        <fullName evidence="4">Rhodanese-like domain-containing protein</fullName>
    </submittedName>
</protein>
<dbReference type="PROSITE" id="PS50206">
    <property type="entry name" value="RHODANESE_3"/>
    <property type="match status" value="1"/>
</dbReference>
<evidence type="ECO:0000256" key="1">
    <source>
        <dbReference type="SAM" id="MobiDB-lite"/>
    </source>
</evidence>
<feature type="signal peptide" evidence="2">
    <location>
        <begin position="1"/>
        <end position="23"/>
    </location>
</feature>
<evidence type="ECO:0000313" key="4">
    <source>
        <dbReference type="EMBL" id="QOV89158.1"/>
    </source>
</evidence>
<dbReference type="Gene3D" id="3.40.250.10">
    <property type="entry name" value="Rhodanese-like domain"/>
    <property type="match status" value="1"/>
</dbReference>
<dbReference type="InterPro" id="IPR001763">
    <property type="entry name" value="Rhodanese-like_dom"/>
</dbReference>
<dbReference type="AlphaFoldDB" id="A0A7M2WUH6"/>
<dbReference type="Proteomes" id="UP000593765">
    <property type="component" value="Chromosome"/>
</dbReference>
<dbReference type="Pfam" id="PF00581">
    <property type="entry name" value="Rhodanese"/>
    <property type="match status" value="1"/>
</dbReference>
<name>A0A7M2WUH6_9BACT</name>
<feature type="domain" description="Rhodanese" evidence="3">
    <location>
        <begin position="47"/>
        <end position="140"/>
    </location>
</feature>